<dbReference type="InterPro" id="IPR036097">
    <property type="entry name" value="HisK_dim/P_sf"/>
</dbReference>
<dbReference type="InterPro" id="IPR003661">
    <property type="entry name" value="HisK_dim/P_dom"/>
</dbReference>
<dbReference type="InterPro" id="IPR050351">
    <property type="entry name" value="BphY/WalK/GraS-like"/>
</dbReference>
<feature type="transmembrane region" description="Helical" evidence="9">
    <location>
        <begin position="9"/>
        <end position="32"/>
    </location>
</feature>
<feature type="domain" description="HAMP" evidence="11">
    <location>
        <begin position="198"/>
        <end position="250"/>
    </location>
</feature>
<dbReference type="AlphaFoldDB" id="A0A0A7FUA4"/>
<protein>
    <recommendedName>
        <fullName evidence="3">histidine kinase</fullName>
        <ecNumber evidence="3">2.7.13.3</ecNumber>
    </recommendedName>
</protein>
<dbReference type="PROSITE" id="PS50109">
    <property type="entry name" value="HIS_KIN"/>
    <property type="match status" value="1"/>
</dbReference>
<keyword evidence="9" id="KW-1133">Transmembrane helix</keyword>
<dbReference type="CDD" id="cd06225">
    <property type="entry name" value="HAMP"/>
    <property type="match status" value="1"/>
</dbReference>
<dbReference type="KEGG" id="cbv:U729_2933"/>
<keyword evidence="7" id="KW-0902">Two-component regulatory system</keyword>
<keyword evidence="13" id="KW-1185">Reference proteome</keyword>
<keyword evidence="4" id="KW-0597">Phosphoprotein</keyword>
<dbReference type="eggNOG" id="COG5002">
    <property type="taxonomic scope" value="Bacteria"/>
</dbReference>
<dbReference type="GO" id="GO:0016036">
    <property type="term" value="P:cellular response to phosphate starvation"/>
    <property type="evidence" value="ECO:0007669"/>
    <property type="project" value="TreeGrafter"/>
</dbReference>
<evidence type="ECO:0000256" key="4">
    <source>
        <dbReference type="ARBA" id="ARBA00022553"/>
    </source>
</evidence>
<evidence type="ECO:0000256" key="1">
    <source>
        <dbReference type="ARBA" id="ARBA00000085"/>
    </source>
</evidence>
<evidence type="ECO:0000256" key="9">
    <source>
        <dbReference type="SAM" id="Phobius"/>
    </source>
</evidence>
<organism evidence="12 13">
    <name type="scientific">Clostridium baratii str. Sullivan</name>
    <dbReference type="NCBI Taxonomy" id="1415775"/>
    <lineage>
        <taxon>Bacteria</taxon>
        <taxon>Bacillati</taxon>
        <taxon>Bacillota</taxon>
        <taxon>Clostridia</taxon>
        <taxon>Eubacteriales</taxon>
        <taxon>Clostridiaceae</taxon>
        <taxon>Clostridium</taxon>
    </lineage>
</organism>
<dbReference type="Proteomes" id="UP000030635">
    <property type="component" value="Chromosome"/>
</dbReference>
<dbReference type="PANTHER" id="PTHR45453">
    <property type="entry name" value="PHOSPHATE REGULON SENSOR PROTEIN PHOR"/>
    <property type="match status" value="1"/>
</dbReference>
<keyword evidence="8" id="KW-0175">Coiled coil</keyword>
<dbReference type="Gene3D" id="1.10.287.130">
    <property type="match status" value="1"/>
</dbReference>
<reference evidence="12 13" key="1">
    <citation type="journal article" date="2015" name="Infect. Genet. Evol.">
        <title>Genomic sequences of six botulinum neurotoxin-producing strains representing three clostridial species illustrate the mobility and diversity of botulinum neurotoxin genes.</title>
        <authorList>
            <person name="Smith T.J."/>
            <person name="Hill K.K."/>
            <person name="Xie G."/>
            <person name="Foley B.T."/>
            <person name="Williamson C.H."/>
            <person name="Foster J.T."/>
            <person name="Johnson S.L."/>
            <person name="Chertkov O."/>
            <person name="Teshima H."/>
            <person name="Gibbons H.S."/>
            <person name="Johnsky L.A."/>
            <person name="Karavis M.A."/>
            <person name="Smith L.A."/>
        </authorList>
    </citation>
    <scope>NUCLEOTIDE SEQUENCE [LARGE SCALE GENOMIC DNA]</scope>
    <source>
        <strain evidence="12">Sullivan</strain>
    </source>
</reference>
<sequence length="508" mass="57984">MGSTLSKKIFIFTSVFLVGFIALTLIFQTFIFEDFYEKKKTTSLTDAIEKFASKNSYEFSDPNALYPALKEFEDDNNSKIAIFSVDGKLRYISSNLENDKEDIDMLTNFCSSILKNNDILFKLFTTNKPIATEFSNGNKKNIGVASAMSIRTKDDSIVLSVSSIQPIIEASNVINEFYVYIFIGVLFICLIISSIFASLVTHPLKKINCIANKMSKMDFSEKCDTNRDDEIGNLAKTLNFLSANLQTSLKDLKEKNKKLEDDIEKERKLEMMRKDFVANVSHELKTPIGIIEGYAEGIKDGIVCGENKEEYLETIIDECQKMSKLVSNMLELSKLESGVIKPHLEVFNINRLISKLVKTLKPECDERNLKIFFEPHNDYSYVKADIFQMEQVLTNVFTNAIKYTDDNNNIFITINSYSEDEFKISILNYGSTIPEGKDINLFDKFYKVDKSRNRNNNSTGLGLSIVKNILDLHGFRYNLRNVPAGVIFEFYPKKAKEMDDFDSDVEES</sequence>
<keyword evidence="6" id="KW-0418">Kinase</keyword>
<dbReference type="Gene3D" id="6.10.340.10">
    <property type="match status" value="1"/>
</dbReference>
<dbReference type="STRING" id="1561.NPD11_94"/>
<feature type="transmembrane region" description="Helical" evidence="9">
    <location>
        <begin position="177"/>
        <end position="200"/>
    </location>
</feature>
<evidence type="ECO:0000256" key="3">
    <source>
        <dbReference type="ARBA" id="ARBA00012438"/>
    </source>
</evidence>
<evidence type="ECO:0000256" key="8">
    <source>
        <dbReference type="SAM" id="Coils"/>
    </source>
</evidence>
<feature type="coiled-coil region" evidence="8">
    <location>
        <begin position="242"/>
        <end position="269"/>
    </location>
</feature>
<evidence type="ECO:0000259" key="10">
    <source>
        <dbReference type="PROSITE" id="PS50109"/>
    </source>
</evidence>
<dbReference type="SUPFAM" id="SSF55874">
    <property type="entry name" value="ATPase domain of HSP90 chaperone/DNA topoisomerase II/histidine kinase"/>
    <property type="match status" value="1"/>
</dbReference>
<dbReference type="InterPro" id="IPR005467">
    <property type="entry name" value="His_kinase_dom"/>
</dbReference>
<dbReference type="EC" id="2.7.13.3" evidence="3"/>
<dbReference type="InterPro" id="IPR003594">
    <property type="entry name" value="HATPase_dom"/>
</dbReference>
<dbReference type="CDD" id="cd00082">
    <property type="entry name" value="HisKA"/>
    <property type="match status" value="1"/>
</dbReference>
<evidence type="ECO:0000256" key="5">
    <source>
        <dbReference type="ARBA" id="ARBA00022679"/>
    </source>
</evidence>
<keyword evidence="5" id="KW-0808">Transferase</keyword>
<dbReference type="InterPro" id="IPR003660">
    <property type="entry name" value="HAMP_dom"/>
</dbReference>
<dbReference type="EMBL" id="CP006905">
    <property type="protein sequence ID" value="AIY82520.1"/>
    <property type="molecule type" value="Genomic_DNA"/>
</dbReference>
<evidence type="ECO:0000313" key="12">
    <source>
        <dbReference type="EMBL" id="AIY82520.1"/>
    </source>
</evidence>
<dbReference type="PROSITE" id="PS50885">
    <property type="entry name" value="HAMP"/>
    <property type="match status" value="1"/>
</dbReference>
<dbReference type="SUPFAM" id="SSF47384">
    <property type="entry name" value="Homodimeric domain of signal transducing histidine kinase"/>
    <property type="match status" value="1"/>
</dbReference>
<proteinExistence type="predicted"/>
<evidence type="ECO:0000313" key="13">
    <source>
        <dbReference type="Proteomes" id="UP000030635"/>
    </source>
</evidence>
<dbReference type="Pfam" id="PF00512">
    <property type="entry name" value="HisKA"/>
    <property type="match status" value="1"/>
</dbReference>
<dbReference type="SUPFAM" id="SSF158472">
    <property type="entry name" value="HAMP domain-like"/>
    <property type="match status" value="1"/>
</dbReference>
<evidence type="ECO:0000256" key="2">
    <source>
        <dbReference type="ARBA" id="ARBA00004370"/>
    </source>
</evidence>
<gene>
    <name evidence="12" type="ORF">U729_2933</name>
</gene>
<comment type="subcellular location">
    <subcellularLocation>
        <location evidence="2">Membrane</location>
    </subcellularLocation>
</comment>
<dbReference type="Pfam" id="PF02518">
    <property type="entry name" value="HATPase_c"/>
    <property type="match status" value="1"/>
</dbReference>
<dbReference type="RefSeq" id="WP_039316283.1">
    <property type="nucleotide sequence ID" value="NZ_CP006905.1"/>
</dbReference>
<feature type="domain" description="Histidine kinase" evidence="10">
    <location>
        <begin position="279"/>
        <end position="496"/>
    </location>
</feature>
<keyword evidence="9" id="KW-0472">Membrane</keyword>
<evidence type="ECO:0000259" key="11">
    <source>
        <dbReference type="PROSITE" id="PS50885"/>
    </source>
</evidence>
<evidence type="ECO:0000256" key="6">
    <source>
        <dbReference type="ARBA" id="ARBA00022777"/>
    </source>
</evidence>
<dbReference type="InterPro" id="IPR036890">
    <property type="entry name" value="HATPase_C_sf"/>
</dbReference>
<dbReference type="PANTHER" id="PTHR45453:SF3">
    <property type="entry name" value="HISTIDINE KINASE"/>
    <property type="match status" value="1"/>
</dbReference>
<accession>A0A0A7FUA4</accession>
<comment type="catalytic activity">
    <reaction evidence="1">
        <text>ATP + protein L-histidine = ADP + protein N-phospho-L-histidine.</text>
        <dbReference type="EC" id="2.7.13.3"/>
    </reaction>
</comment>
<dbReference type="HOGENOM" id="CLU_000445_89_6_9"/>
<name>A0A0A7FUA4_9CLOT</name>
<dbReference type="GO" id="GO:0005886">
    <property type="term" value="C:plasma membrane"/>
    <property type="evidence" value="ECO:0007669"/>
    <property type="project" value="TreeGrafter"/>
</dbReference>
<dbReference type="GO" id="GO:0000155">
    <property type="term" value="F:phosphorelay sensor kinase activity"/>
    <property type="evidence" value="ECO:0007669"/>
    <property type="project" value="InterPro"/>
</dbReference>
<dbReference type="SMART" id="SM00387">
    <property type="entry name" value="HATPase_c"/>
    <property type="match status" value="1"/>
</dbReference>
<keyword evidence="9" id="KW-0812">Transmembrane</keyword>
<dbReference type="OrthoDB" id="9762826at2"/>
<evidence type="ECO:0000256" key="7">
    <source>
        <dbReference type="ARBA" id="ARBA00023012"/>
    </source>
</evidence>
<dbReference type="FunFam" id="1.10.287.130:FF:000001">
    <property type="entry name" value="Two-component sensor histidine kinase"/>
    <property type="match status" value="1"/>
</dbReference>
<dbReference type="GO" id="GO:0004721">
    <property type="term" value="F:phosphoprotein phosphatase activity"/>
    <property type="evidence" value="ECO:0007669"/>
    <property type="project" value="TreeGrafter"/>
</dbReference>
<dbReference type="Gene3D" id="3.30.565.10">
    <property type="entry name" value="Histidine kinase-like ATPase, C-terminal domain"/>
    <property type="match status" value="1"/>
</dbReference>
<dbReference type="SMART" id="SM00388">
    <property type="entry name" value="HisKA"/>
    <property type="match status" value="1"/>
</dbReference>